<organism evidence="3 4">
    <name type="scientific">Devosia geojensis</name>
    <dbReference type="NCBI Taxonomy" id="443610"/>
    <lineage>
        <taxon>Bacteria</taxon>
        <taxon>Pseudomonadati</taxon>
        <taxon>Pseudomonadota</taxon>
        <taxon>Alphaproteobacteria</taxon>
        <taxon>Hyphomicrobiales</taxon>
        <taxon>Devosiaceae</taxon>
        <taxon>Devosia</taxon>
    </lineage>
</organism>
<feature type="region of interest" description="Disordered" evidence="1">
    <location>
        <begin position="1"/>
        <end position="20"/>
    </location>
</feature>
<evidence type="ECO:0000313" key="4">
    <source>
        <dbReference type="Proteomes" id="UP000033632"/>
    </source>
</evidence>
<sequence>MLQTTINADGTIRPASTDPSREEAFLPTHVAQAHAAFLLALRNGGLACTWFAGTEEGKPDVSIYFTRLPAGSRQWTHEIKVSDDPERSEQNPVLFETPAGELWLLYTAQEFGNQDTAIVRRRISRDGGLTWGAIETLFDEPGTFIRQPMVVLSSGEWILPIFHCLPVPGESWHGQNDVSAVKISTDAGRTWSEHPVPESLGAVHMNIVERRGGTLLGLFRSRHADSILASTSSDKGRTWTKPEPTDLPNNNASIQCRALADGTFALVFNNVAASAAVRAQANGGPIWGVPRTPLSIALSHDEGRTWPVIRDIEVAPDNPPELNADKQDRRARELSYPTVAGDAEGRINVAFTYFRKAIKFVRFDPSWVKGA</sequence>
<dbReference type="AlphaFoldDB" id="A0A0F5FFC5"/>
<dbReference type="PANTHER" id="PTHR43752:SF2">
    <property type="entry name" value="BNR_ASP-BOX REPEAT FAMILY PROTEIN"/>
    <property type="match status" value="1"/>
</dbReference>
<dbReference type="Proteomes" id="UP000033632">
    <property type="component" value="Unassembled WGS sequence"/>
</dbReference>
<name>A0A0F5FFC5_9HYPH</name>
<dbReference type="Gene3D" id="2.120.10.10">
    <property type="match status" value="1"/>
</dbReference>
<dbReference type="PANTHER" id="PTHR43752">
    <property type="entry name" value="BNR/ASP-BOX REPEAT FAMILY PROTEIN"/>
    <property type="match status" value="1"/>
</dbReference>
<dbReference type="Pfam" id="PF13088">
    <property type="entry name" value="BNR_2"/>
    <property type="match status" value="1"/>
</dbReference>
<dbReference type="EMBL" id="JZEX01000192">
    <property type="protein sequence ID" value="KKB06897.1"/>
    <property type="molecule type" value="Genomic_DNA"/>
</dbReference>
<dbReference type="STRING" id="443610.VE25_20735"/>
<accession>A0A0F5FFC5</accession>
<dbReference type="RefSeq" id="WP_046110577.1">
    <property type="nucleotide sequence ID" value="NZ_JZEX01000192.1"/>
</dbReference>
<dbReference type="InterPro" id="IPR036278">
    <property type="entry name" value="Sialidase_sf"/>
</dbReference>
<keyword evidence="4" id="KW-1185">Reference proteome</keyword>
<dbReference type="CDD" id="cd15482">
    <property type="entry name" value="Sialidase_non-viral"/>
    <property type="match status" value="1"/>
</dbReference>
<evidence type="ECO:0000256" key="1">
    <source>
        <dbReference type="SAM" id="MobiDB-lite"/>
    </source>
</evidence>
<proteinExistence type="predicted"/>
<comment type="caution">
    <text evidence="3">The sequence shown here is derived from an EMBL/GenBank/DDBJ whole genome shotgun (WGS) entry which is preliminary data.</text>
</comment>
<dbReference type="PATRIC" id="fig|443610.3.peg.2469"/>
<dbReference type="SUPFAM" id="SSF50939">
    <property type="entry name" value="Sialidases"/>
    <property type="match status" value="1"/>
</dbReference>
<dbReference type="OrthoDB" id="41724at2"/>
<gene>
    <name evidence="3" type="ORF">VE25_20735</name>
</gene>
<evidence type="ECO:0000313" key="3">
    <source>
        <dbReference type="EMBL" id="KKB06897.1"/>
    </source>
</evidence>
<dbReference type="InterPro" id="IPR011040">
    <property type="entry name" value="Sialidase"/>
</dbReference>
<feature type="domain" description="Sialidase" evidence="2">
    <location>
        <begin position="45"/>
        <end position="349"/>
    </location>
</feature>
<protein>
    <recommendedName>
        <fullName evidence="2">Sialidase domain-containing protein</fullName>
    </recommendedName>
</protein>
<reference evidence="3 4" key="1">
    <citation type="submission" date="2015-03" db="EMBL/GenBank/DDBJ databases">
        <authorList>
            <person name="Hassan Y.I."/>
            <person name="Lepp D."/>
            <person name="Li X.-Z."/>
            <person name="Zhou T."/>
        </authorList>
    </citation>
    <scope>NUCLEOTIDE SEQUENCE [LARGE SCALE GENOMIC DNA]</scope>
    <source>
        <strain evidence="3 4">BD-c194</strain>
    </source>
</reference>
<evidence type="ECO:0000259" key="2">
    <source>
        <dbReference type="Pfam" id="PF13088"/>
    </source>
</evidence>